<evidence type="ECO:0000256" key="1">
    <source>
        <dbReference type="SAM" id="Phobius"/>
    </source>
</evidence>
<protein>
    <submittedName>
        <fullName evidence="2">Uncharacterized protein</fullName>
    </submittedName>
</protein>
<keyword evidence="3" id="KW-1185">Reference proteome</keyword>
<reference evidence="2 3" key="1">
    <citation type="journal article" date="2018" name="Nat. Genet.">
        <title>The Rosa genome provides new insights in the design of modern roses.</title>
        <authorList>
            <person name="Bendahmane M."/>
        </authorList>
    </citation>
    <scope>NUCLEOTIDE SEQUENCE [LARGE SCALE GENOMIC DNA]</scope>
    <source>
        <strain evidence="3">cv. Old Blush</strain>
    </source>
</reference>
<evidence type="ECO:0000313" key="2">
    <source>
        <dbReference type="EMBL" id="PRQ21465.1"/>
    </source>
</evidence>
<dbReference type="Gramene" id="PRQ21465">
    <property type="protein sequence ID" value="PRQ21465"/>
    <property type="gene ID" value="RchiOBHm_Chr7g0239511"/>
</dbReference>
<name>A0A2P6PHQ3_ROSCH</name>
<keyword evidence="1" id="KW-0812">Transmembrane</keyword>
<organism evidence="2 3">
    <name type="scientific">Rosa chinensis</name>
    <name type="common">China rose</name>
    <dbReference type="NCBI Taxonomy" id="74649"/>
    <lineage>
        <taxon>Eukaryota</taxon>
        <taxon>Viridiplantae</taxon>
        <taxon>Streptophyta</taxon>
        <taxon>Embryophyta</taxon>
        <taxon>Tracheophyta</taxon>
        <taxon>Spermatophyta</taxon>
        <taxon>Magnoliopsida</taxon>
        <taxon>eudicotyledons</taxon>
        <taxon>Gunneridae</taxon>
        <taxon>Pentapetalae</taxon>
        <taxon>rosids</taxon>
        <taxon>fabids</taxon>
        <taxon>Rosales</taxon>
        <taxon>Rosaceae</taxon>
        <taxon>Rosoideae</taxon>
        <taxon>Rosoideae incertae sedis</taxon>
        <taxon>Rosa</taxon>
    </lineage>
</organism>
<keyword evidence="1" id="KW-0472">Membrane</keyword>
<proteinExistence type="predicted"/>
<dbReference type="EMBL" id="PDCK01000045">
    <property type="protein sequence ID" value="PRQ21465.1"/>
    <property type="molecule type" value="Genomic_DNA"/>
</dbReference>
<evidence type="ECO:0000313" key="3">
    <source>
        <dbReference type="Proteomes" id="UP000238479"/>
    </source>
</evidence>
<sequence length="51" mass="6173">MWTNIGLGRFWFRIWDSSDLGLLYLVYLLCLSFIIVYKLASLICEHWIFNE</sequence>
<dbReference type="AlphaFoldDB" id="A0A2P6PHQ3"/>
<feature type="transmembrane region" description="Helical" evidence="1">
    <location>
        <begin position="20"/>
        <end position="40"/>
    </location>
</feature>
<accession>A0A2P6PHQ3</accession>
<gene>
    <name evidence="2" type="ORF">RchiOBHm_Chr7g0239511</name>
</gene>
<comment type="caution">
    <text evidence="2">The sequence shown here is derived from an EMBL/GenBank/DDBJ whole genome shotgun (WGS) entry which is preliminary data.</text>
</comment>
<keyword evidence="1" id="KW-1133">Transmembrane helix</keyword>
<dbReference type="Proteomes" id="UP000238479">
    <property type="component" value="Chromosome 7"/>
</dbReference>